<keyword evidence="2" id="KW-1185">Reference proteome</keyword>
<protein>
    <submittedName>
        <fullName evidence="1">Uncharacterized protein</fullName>
    </submittedName>
</protein>
<proteinExistence type="predicted"/>
<comment type="caution">
    <text evidence="1">The sequence shown here is derived from an EMBL/GenBank/DDBJ whole genome shotgun (WGS) entry which is preliminary data.</text>
</comment>
<name>A0A4R0J5M1_9ACTN</name>
<dbReference type="RefSeq" id="WP_131519126.1">
    <property type="nucleotide sequence ID" value="NZ_SJKD01000016.1"/>
</dbReference>
<evidence type="ECO:0000313" key="1">
    <source>
        <dbReference type="EMBL" id="TCC36635.1"/>
    </source>
</evidence>
<dbReference type="EMBL" id="SJKD01000016">
    <property type="protein sequence ID" value="TCC36635.1"/>
    <property type="molecule type" value="Genomic_DNA"/>
</dbReference>
<evidence type="ECO:0000313" key="2">
    <source>
        <dbReference type="Proteomes" id="UP000293342"/>
    </source>
</evidence>
<dbReference type="AlphaFoldDB" id="A0A4R0J5M1"/>
<dbReference type="Proteomes" id="UP000293342">
    <property type="component" value="Unassembled WGS sequence"/>
</dbReference>
<sequence length="66" mass="7074">MLPSRNSNASSPFRFRLGSKWTPPITLRVYAHVIRQHADEAANTFAAAIDGDDQADTAEGDGGATE</sequence>
<organism evidence="1 2">
    <name type="scientific">Kribbella capetownensis</name>
    <dbReference type="NCBI Taxonomy" id="1572659"/>
    <lineage>
        <taxon>Bacteria</taxon>
        <taxon>Bacillati</taxon>
        <taxon>Actinomycetota</taxon>
        <taxon>Actinomycetes</taxon>
        <taxon>Propionibacteriales</taxon>
        <taxon>Kribbellaceae</taxon>
        <taxon>Kribbella</taxon>
    </lineage>
</organism>
<reference evidence="1 2" key="1">
    <citation type="submission" date="2019-02" db="EMBL/GenBank/DDBJ databases">
        <title>Kribbella capetownensis sp. nov. and Kribbella speibonae sp. nov., isolated from soil.</title>
        <authorList>
            <person name="Curtis S.M."/>
            <person name="Norton I."/>
            <person name="Everest G.J."/>
            <person name="Meyers P.R."/>
        </authorList>
    </citation>
    <scope>NUCLEOTIDE SEQUENCE [LARGE SCALE GENOMIC DNA]</scope>
    <source>
        <strain evidence="1 2">YM53</strain>
    </source>
</reference>
<accession>A0A4R0J5M1</accession>
<gene>
    <name evidence="1" type="ORF">E0H75_40940</name>
</gene>